<dbReference type="Proteomes" id="UP000436006">
    <property type="component" value="Unassembled WGS sequence"/>
</dbReference>
<name>A0A7K1S567_9BACT</name>
<evidence type="ECO:0000313" key="2">
    <source>
        <dbReference type="EMBL" id="MVM28885.1"/>
    </source>
</evidence>
<reference evidence="2 3" key="1">
    <citation type="submission" date="2019-12" db="EMBL/GenBank/DDBJ databases">
        <title>Spirosoma sp. HMF4905 genome sequencing and assembly.</title>
        <authorList>
            <person name="Kang H."/>
            <person name="Cha I."/>
            <person name="Kim H."/>
            <person name="Joh K."/>
        </authorList>
    </citation>
    <scope>NUCLEOTIDE SEQUENCE [LARGE SCALE GENOMIC DNA]</scope>
    <source>
        <strain evidence="2 3">HMF4905</strain>
    </source>
</reference>
<sequence length="141" mass="16101">MEPGKWMSFGMLFIFLSAGCTKENKDQSNLTSNFYQQKPQATIEQLVAEVDNGGFNQYFFNSSGVDCFETLKALKKRGKTQTAQILQRAIHLINPENLPENQLVEKLRNRAVNELDDEQVNRELSKLDSLFYKEPDGPLIP</sequence>
<evidence type="ECO:0000313" key="3">
    <source>
        <dbReference type="Proteomes" id="UP000436006"/>
    </source>
</evidence>
<organism evidence="2 3">
    <name type="scientific">Spirosoma arboris</name>
    <dbReference type="NCBI Taxonomy" id="2682092"/>
    <lineage>
        <taxon>Bacteria</taxon>
        <taxon>Pseudomonadati</taxon>
        <taxon>Bacteroidota</taxon>
        <taxon>Cytophagia</taxon>
        <taxon>Cytophagales</taxon>
        <taxon>Cytophagaceae</taxon>
        <taxon>Spirosoma</taxon>
    </lineage>
</organism>
<dbReference type="InterPro" id="IPR025402">
    <property type="entry name" value="DMP19_C"/>
</dbReference>
<gene>
    <name evidence="2" type="ORF">GO755_02490</name>
</gene>
<feature type="domain" description="DNA mimic protein DMP19 C-terminal" evidence="1">
    <location>
        <begin position="42"/>
        <end position="136"/>
    </location>
</feature>
<comment type="caution">
    <text evidence="2">The sequence shown here is derived from an EMBL/GenBank/DDBJ whole genome shotgun (WGS) entry which is preliminary data.</text>
</comment>
<dbReference type="EMBL" id="WPIN01000001">
    <property type="protein sequence ID" value="MVM28885.1"/>
    <property type="molecule type" value="Genomic_DNA"/>
</dbReference>
<keyword evidence="3" id="KW-1185">Reference proteome</keyword>
<protein>
    <submittedName>
        <fullName evidence="2">DUF4375 domain-containing protein</fullName>
    </submittedName>
</protein>
<evidence type="ECO:0000259" key="1">
    <source>
        <dbReference type="Pfam" id="PF14300"/>
    </source>
</evidence>
<dbReference type="AlphaFoldDB" id="A0A7K1S567"/>
<dbReference type="Pfam" id="PF14300">
    <property type="entry name" value="DMP19"/>
    <property type="match status" value="1"/>
</dbReference>
<proteinExistence type="predicted"/>
<accession>A0A7K1S567</accession>
<dbReference type="PROSITE" id="PS51257">
    <property type="entry name" value="PROKAR_LIPOPROTEIN"/>
    <property type="match status" value="1"/>
</dbReference>
<dbReference type="Gene3D" id="1.20.1420.60">
    <property type="match status" value="1"/>
</dbReference>
<dbReference type="RefSeq" id="WP_157582981.1">
    <property type="nucleotide sequence ID" value="NZ_WPIN01000001.1"/>
</dbReference>